<dbReference type="InterPro" id="IPR037532">
    <property type="entry name" value="FtsI_transpept"/>
</dbReference>
<evidence type="ECO:0000256" key="2">
    <source>
        <dbReference type="ARBA" id="ARBA00022475"/>
    </source>
</evidence>
<comment type="pathway">
    <text evidence="16">Cell wall biogenesis; peptidoglycan biosynthesis.</text>
</comment>
<dbReference type="InterPro" id="IPR050515">
    <property type="entry name" value="Beta-lactam/transpept"/>
</dbReference>
<evidence type="ECO:0000313" key="20">
    <source>
        <dbReference type="Proteomes" id="UP000001962"/>
    </source>
</evidence>
<dbReference type="EMBL" id="CP000453">
    <property type="protein sequence ID" value="ABI57541.1"/>
    <property type="molecule type" value="Genomic_DNA"/>
</dbReference>
<dbReference type="GO" id="GO:0008955">
    <property type="term" value="F:peptidoglycan glycosyltransferase activity"/>
    <property type="evidence" value="ECO:0007669"/>
    <property type="project" value="InterPro"/>
</dbReference>
<evidence type="ECO:0000256" key="5">
    <source>
        <dbReference type="ARBA" id="ARBA00022645"/>
    </source>
</evidence>
<dbReference type="Gene3D" id="3.40.710.10">
    <property type="entry name" value="DD-peptidase/beta-lactamase superfamily"/>
    <property type="match status" value="1"/>
</dbReference>
<dbReference type="GO" id="GO:0071555">
    <property type="term" value="P:cell wall organization"/>
    <property type="evidence" value="ECO:0007669"/>
    <property type="project" value="UniProtKB-KW"/>
</dbReference>
<dbReference type="GO" id="GO:0009002">
    <property type="term" value="F:serine-type D-Ala-D-Ala carboxypeptidase activity"/>
    <property type="evidence" value="ECO:0007669"/>
    <property type="project" value="UniProtKB-UniRule"/>
</dbReference>
<proteinExistence type="inferred from homology"/>
<dbReference type="AlphaFoldDB" id="Q0A6J6"/>
<evidence type="ECO:0000256" key="1">
    <source>
        <dbReference type="ARBA" id="ARBA00004370"/>
    </source>
</evidence>
<dbReference type="GO" id="GO:0005886">
    <property type="term" value="C:plasma membrane"/>
    <property type="evidence" value="ECO:0007669"/>
    <property type="project" value="UniProtKB-UniRule"/>
</dbReference>
<dbReference type="SUPFAM" id="SSF56601">
    <property type="entry name" value="beta-lactamase/transpeptidase-like"/>
    <property type="match status" value="1"/>
</dbReference>
<comment type="catalytic activity">
    <reaction evidence="16">
        <text>Preferential cleavage: (Ac)2-L-Lys-D-Ala-|-D-Ala. Also transpeptidation of peptidyl-alanyl moieties that are N-acyl substituents of D-alanine.</text>
        <dbReference type="EC" id="3.4.16.4"/>
    </reaction>
</comment>
<dbReference type="Gene3D" id="3.30.450.330">
    <property type="match status" value="1"/>
</dbReference>
<sequence length="578" mass="62766">MSRRAQKTAMPQVAGWRLGVVALVFFLLVGALMWRAVELQVLDRQFLQTQGEARQMRTRAMPAHRGVITDRHGEPLAISSPVDSVWADPGQLLDHPEAVTALAELVGMPRARLQRRLEARPGSEFAWVRRQVSPEQAEAVRRAALPGVALQQEYRRFYPSGEVSAHLLGFTNIDDQGQEGLELTYDAWLRGEPGRKRVIQDRLGRVVEDVELLREPRAGRDLALSIDRRLQYLAYRELKAAVREHDARGGSLVLLDVESGEVLAMVNQPGFNPHRRNEIGNGVQRNRAIIDAYEPGSLIKPFTVLAALREGVVRPETSLSTSPGTLRVGRHTIRDIRDYGEIDVTTLLQKSSNVGAVRLALEMEPDALWGLLLEMGFGASTFVGFQGEATGRVSSMPPRDEVQRATLSFGYGLTATPLQIARAYATLAAAGVQRPVSLLHRNGQPPESEEQVLDPALSRQVLEMLETVTQPGGTGTRAAVPGYRVAGKTGTVRKAGPTGYGEDDGYIAMFAGVAPVSRPRLAMAVLVDGPRGDEYYGGQVAAPVFGQVMAGALRLMNIAPDGDALPSGLIVAGGEGRP</sequence>
<dbReference type="InterPro" id="IPR005311">
    <property type="entry name" value="PBP_dimer"/>
</dbReference>
<dbReference type="InterPro" id="IPR012338">
    <property type="entry name" value="Beta-lactam/transpept-like"/>
</dbReference>
<keyword evidence="14 16" id="KW-0131">Cell cycle</keyword>
<reference evidence="20" key="1">
    <citation type="submission" date="2006-08" db="EMBL/GenBank/DDBJ databases">
        <title>Complete sequence of Alkalilimnicola ehrilichei MLHE-1.</title>
        <authorList>
            <person name="Copeland A."/>
            <person name="Lucas S."/>
            <person name="Lapidus A."/>
            <person name="Barry K."/>
            <person name="Detter J.C."/>
            <person name="Glavina del Rio T."/>
            <person name="Hammon N."/>
            <person name="Israni S."/>
            <person name="Dalin E."/>
            <person name="Tice H."/>
            <person name="Pitluck S."/>
            <person name="Sims D."/>
            <person name="Brettin T."/>
            <person name="Bruce D."/>
            <person name="Han C."/>
            <person name="Tapia R."/>
            <person name="Gilna P."/>
            <person name="Schmutz J."/>
            <person name="Larimer F."/>
            <person name="Land M."/>
            <person name="Hauser L."/>
            <person name="Kyrpides N."/>
            <person name="Mikhailova N."/>
            <person name="Oremland R.S."/>
            <person name="Hoeft S.E."/>
            <person name="Switzer-Blum J."/>
            <person name="Kulp T."/>
            <person name="King G."/>
            <person name="Tabita R."/>
            <person name="Witte B."/>
            <person name="Santini J.M."/>
            <person name="Basu P."/>
            <person name="Hollibaugh J.T."/>
            <person name="Xie G."/>
            <person name="Stolz J.F."/>
            <person name="Richardson P."/>
        </authorList>
    </citation>
    <scope>NUCLEOTIDE SEQUENCE [LARGE SCALE GENOMIC DNA]</scope>
    <source>
        <strain evidence="20">ATCC BAA-1101 / DSM 17681 / MLHE-1</strain>
    </source>
</reference>
<dbReference type="GO" id="GO:0008360">
    <property type="term" value="P:regulation of cell shape"/>
    <property type="evidence" value="ECO:0007669"/>
    <property type="project" value="UniProtKB-KW"/>
</dbReference>
<comment type="subcellular location">
    <subcellularLocation>
        <location evidence="1">Membrane</location>
    </subcellularLocation>
</comment>
<dbReference type="Pfam" id="PF00905">
    <property type="entry name" value="Transpeptidase"/>
    <property type="match status" value="1"/>
</dbReference>
<name>Q0A6J6_ALKEH</name>
<dbReference type="RefSeq" id="WP_011629935.1">
    <property type="nucleotide sequence ID" value="NC_008340.1"/>
</dbReference>
<feature type="domain" description="Penicillin-binding protein dimerisation" evidence="18">
    <location>
        <begin position="62"/>
        <end position="209"/>
    </location>
</feature>
<dbReference type="KEGG" id="aeh:Mlg_2199"/>
<dbReference type="GO" id="GO:0009252">
    <property type="term" value="P:peptidoglycan biosynthetic process"/>
    <property type="evidence" value="ECO:0007669"/>
    <property type="project" value="UniProtKB-UniRule"/>
</dbReference>
<evidence type="ECO:0000313" key="19">
    <source>
        <dbReference type="EMBL" id="ABI57541.1"/>
    </source>
</evidence>
<keyword evidence="7 16" id="KW-0812">Transmembrane</keyword>
<dbReference type="PANTHER" id="PTHR30627:SF1">
    <property type="entry name" value="PEPTIDOGLYCAN D,D-TRANSPEPTIDASE FTSI"/>
    <property type="match status" value="1"/>
</dbReference>
<keyword evidence="3 16" id="KW-0997">Cell inner membrane</keyword>
<comment type="function">
    <text evidence="16">Catalyzes cross-linking of the peptidoglycan cell wall at the division septum.</text>
</comment>
<dbReference type="Gene3D" id="3.90.1310.10">
    <property type="entry name" value="Penicillin-binding protein 2a (Domain 2)"/>
    <property type="match status" value="1"/>
</dbReference>
<dbReference type="UniPathway" id="UPA00219"/>
<dbReference type="EC" id="3.4.16.4" evidence="16"/>
<keyword evidence="13 16" id="KW-0717">Septation</keyword>
<evidence type="ECO:0000256" key="10">
    <source>
        <dbReference type="ARBA" id="ARBA00022984"/>
    </source>
</evidence>
<dbReference type="InterPro" id="IPR001460">
    <property type="entry name" value="PCN-bd_Tpept"/>
</dbReference>
<keyword evidence="6 16" id="KW-0645">Protease</keyword>
<dbReference type="Pfam" id="PF03717">
    <property type="entry name" value="PBP_dimer"/>
    <property type="match status" value="1"/>
</dbReference>
<gene>
    <name evidence="16" type="primary">ftsI</name>
    <name evidence="19" type="ordered locus">Mlg_2199</name>
</gene>
<evidence type="ECO:0000256" key="12">
    <source>
        <dbReference type="ARBA" id="ARBA00023136"/>
    </source>
</evidence>
<dbReference type="PANTHER" id="PTHR30627">
    <property type="entry name" value="PEPTIDOGLYCAN D,D-TRANSPEPTIDASE"/>
    <property type="match status" value="1"/>
</dbReference>
<keyword evidence="19" id="KW-0808">Transferase</keyword>
<feature type="domain" description="Penicillin-binding protein transpeptidase" evidence="17">
    <location>
        <begin position="250"/>
        <end position="549"/>
    </location>
</feature>
<keyword evidence="20" id="KW-1185">Reference proteome</keyword>
<protein>
    <recommendedName>
        <fullName evidence="16">Peptidoglycan D,D-transpeptidase FtsI</fullName>
        <ecNumber evidence="16">3.4.16.4</ecNumber>
    </recommendedName>
    <alternativeName>
        <fullName evidence="16">Penicillin-binding protein 3</fullName>
        <shortName evidence="16">PBP-3</shortName>
    </alternativeName>
</protein>
<dbReference type="Gene3D" id="1.10.150.770">
    <property type="match status" value="1"/>
</dbReference>
<keyword evidence="4 16" id="KW-0132">Cell division</keyword>
<dbReference type="InterPro" id="IPR036138">
    <property type="entry name" value="PBP_dimer_sf"/>
</dbReference>
<dbReference type="HOGENOM" id="CLU_009289_6_2_6"/>
<keyword evidence="11 16" id="KW-1133">Transmembrane helix</keyword>
<keyword evidence="2 16" id="KW-1003">Cell membrane</keyword>
<evidence type="ECO:0000256" key="15">
    <source>
        <dbReference type="ARBA" id="ARBA00023316"/>
    </source>
</evidence>
<dbReference type="SUPFAM" id="SSF56519">
    <property type="entry name" value="Penicillin binding protein dimerisation domain"/>
    <property type="match status" value="1"/>
</dbReference>
<keyword evidence="15 16" id="KW-0961">Cell wall biogenesis/degradation</keyword>
<dbReference type="GO" id="GO:0006508">
    <property type="term" value="P:proteolysis"/>
    <property type="evidence" value="ECO:0007669"/>
    <property type="project" value="UniProtKB-KW"/>
</dbReference>
<evidence type="ECO:0000256" key="9">
    <source>
        <dbReference type="ARBA" id="ARBA00022960"/>
    </source>
</evidence>
<keyword evidence="10 16" id="KW-0573">Peptidoglycan synthesis</keyword>
<dbReference type="GO" id="GO:0008658">
    <property type="term" value="F:penicillin binding"/>
    <property type="evidence" value="ECO:0007669"/>
    <property type="project" value="InterPro"/>
</dbReference>
<evidence type="ECO:0000256" key="7">
    <source>
        <dbReference type="ARBA" id="ARBA00022692"/>
    </source>
</evidence>
<keyword evidence="5 16" id="KW-0121">Carboxypeptidase</keyword>
<evidence type="ECO:0000256" key="8">
    <source>
        <dbReference type="ARBA" id="ARBA00022801"/>
    </source>
</evidence>
<evidence type="ECO:0000256" key="13">
    <source>
        <dbReference type="ARBA" id="ARBA00023210"/>
    </source>
</evidence>
<evidence type="ECO:0000256" key="6">
    <source>
        <dbReference type="ARBA" id="ARBA00022670"/>
    </source>
</evidence>
<dbReference type="GO" id="GO:0043093">
    <property type="term" value="P:FtsZ-dependent cytokinesis"/>
    <property type="evidence" value="ECO:0007669"/>
    <property type="project" value="UniProtKB-UniRule"/>
</dbReference>
<evidence type="ECO:0000256" key="14">
    <source>
        <dbReference type="ARBA" id="ARBA00023306"/>
    </source>
</evidence>
<evidence type="ECO:0000256" key="3">
    <source>
        <dbReference type="ARBA" id="ARBA00022519"/>
    </source>
</evidence>
<dbReference type="eggNOG" id="COG0768">
    <property type="taxonomic scope" value="Bacteria"/>
</dbReference>
<evidence type="ECO:0000259" key="18">
    <source>
        <dbReference type="Pfam" id="PF03717"/>
    </source>
</evidence>
<dbReference type="HAMAP" id="MF_02080">
    <property type="entry name" value="FtsI_transpept"/>
    <property type="match status" value="1"/>
</dbReference>
<keyword evidence="19" id="KW-0328">Glycosyltransferase</keyword>
<comment type="similarity">
    <text evidence="16">Belongs to the transpeptidase family. FtsI subfamily.</text>
</comment>
<organism evidence="19 20">
    <name type="scientific">Alkalilimnicola ehrlichii (strain ATCC BAA-1101 / DSM 17681 / MLHE-1)</name>
    <dbReference type="NCBI Taxonomy" id="187272"/>
    <lineage>
        <taxon>Bacteria</taxon>
        <taxon>Pseudomonadati</taxon>
        <taxon>Pseudomonadota</taxon>
        <taxon>Gammaproteobacteria</taxon>
        <taxon>Chromatiales</taxon>
        <taxon>Ectothiorhodospiraceae</taxon>
        <taxon>Alkalilimnicola</taxon>
    </lineage>
</organism>
<keyword evidence="8 16" id="KW-0378">Hydrolase</keyword>
<evidence type="ECO:0000256" key="16">
    <source>
        <dbReference type="HAMAP-Rule" id="MF_02080"/>
    </source>
</evidence>
<dbReference type="GO" id="GO:0000917">
    <property type="term" value="P:division septum assembly"/>
    <property type="evidence" value="ECO:0007669"/>
    <property type="project" value="UniProtKB-KW"/>
</dbReference>
<evidence type="ECO:0000256" key="11">
    <source>
        <dbReference type="ARBA" id="ARBA00022989"/>
    </source>
</evidence>
<feature type="active site" description="Acyl-ester intermediate" evidence="16">
    <location>
        <position position="297"/>
    </location>
</feature>
<evidence type="ECO:0000256" key="4">
    <source>
        <dbReference type="ARBA" id="ARBA00022618"/>
    </source>
</evidence>
<evidence type="ECO:0000259" key="17">
    <source>
        <dbReference type="Pfam" id="PF00905"/>
    </source>
</evidence>
<dbReference type="Proteomes" id="UP000001962">
    <property type="component" value="Chromosome"/>
</dbReference>
<keyword evidence="9 16" id="KW-0133">Cell shape</keyword>
<accession>Q0A6J6</accession>
<keyword evidence="12 16" id="KW-0472">Membrane</keyword>